<dbReference type="SUPFAM" id="SSF56801">
    <property type="entry name" value="Acetyl-CoA synthetase-like"/>
    <property type="match status" value="1"/>
</dbReference>
<sequence length="1044" mass="114858">MTEDVDVPETLKTTLSNGFVTHQARGCCDATQNPKTCIRTSSSHLSDTALGQEHSCEPEAQDNPEVEFSSFHEGIQCHTGEQHNEHLAPDGGWGWAVLMATIVVLALTLAFPSCIGIFYTALQNEFQASNYEISWLPAILTAVVHSGGPVCSILVEHFGCRTTIMVGGVLSGLGMVVSSFAQTMLQLYIATGVITGLGFCLCFQPSVTMVGYYFVRRRAFASALSSTGTALGLCVLPLLANFLLEKFGWRGSFLVLGGVVLNCCVCGAVMRPLRTKMKVKSRLIQSGNPLLKTNGVLAEQERMRPKKLLQNTLSALVPFLHKHMAVDLIRTHPRFLVYSLGVSWMMLGFLGPLVYLVPYATTHGIEHEHAAMLMTILGLVNVIVRPTTALLFGLKCFRGSQNIVYVLAFALLVNGMSNCVCGAVTSFHALLAYVLMFAASMSVVGALLFTVLMSTVEMSRFQSALGLVCIMQSVTLLLGPPLAGMLADFTGQYSYMFFFCSVSVSTAGLFILVSFYWLDRQRNKKEKKPFSELINKPSINLVADIGGNQAPAQRMKVDHLAAGLLALGLKKSDRLGIWGPNTYEWILFQFATAKARIIMVSLNPASTVNELAFALRKVQCNAVVCPKQFKSQRFYDILAQICPELNTAVTGSIRSARLPDLRNVIVTDTKEPGMLHVNDVMQAAESQHHQQLEGLQRILSPEQPINIQFTSGTTGTPKGVILSHHNIVNNAYFIGLRMGYRWRTEVRVCIPVPMYHCFGSVVGGMCMAVHGITLIFPSAAYNVQANLEAIQKERCTVIYGTPTMYIDLLSQRKVENMNLSSLETGVMGGSSCPPEVIRRVISEMKVKEITVAYGTTENSPITFMGFPSDRMELKTDGVGYIMDHTEAKVVESSTGQLLPLGQSGELLIRGYCVMRGYWDEPARTQESVSEDGWYKTGDIASINQHGYCRIEGRIKDMINRGGEKIFPAEVEQFLYTHPKVKEVQVVGVKDDRLGEQVCACIKVAEGQHCTVEEIKAYCKDQISYFKIPHYVMFIENFPLTASGK</sequence>
<feature type="transmembrane region" description="Helical" evidence="10">
    <location>
        <begin position="495"/>
        <end position="518"/>
    </location>
</feature>
<evidence type="ECO:0000256" key="4">
    <source>
        <dbReference type="ARBA" id="ARBA00023098"/>
    </source>
</evidence>
<reference evidence="12" key="1">
    <citation type="submission" date="2020-07" db="EMBL/GenBank/DDBJ databases">
        <title>Clarias magur genome sequencing, assembly and annotation.</title>
        <authorList>
            <person name="Kushwaha B."/>
            <person name="Kumar R."/>
            <person name="Das P."/>
            <person name="Joshi C.G."/>
            <person name="Kumar D."/>
            <person name="Nagpure N.S."/>
            <person name="Pandey M."/>
            <person name="Agarwal S."/>
            <person name="Srivastava S."/>
            <person name="Singh M."/>
            <person name="Sahoo L."/>
            <person name="Jayasankar P."/>
            <person name="Meher P.K."/>
            <person name="Koringa P.G."/>
            <person name="Iquebal M.A."/>
            <person name="Das S.P."/>
            <person name="Bit A."/>
            <person name="Patnaik S."/>
            <person name="Patel N."/>
            <person name="Shah T.M."/>
            <person name="Hinsu A."/>
            <person name="Jena J.K."/>
        </authorList>
    </citation>
    <scope>NUCLEOTIDE SEQUENCE</scope>
    <source>
        <strain evidence="12">CIFAMagur01</strain>
        <tissue evidence="12">Testis</tissue>
    </source>
</reference>
<feature type="non-terminal residue" evidence="12">
    <location>
        <position position="1"/>
    </location>
</feature>
<evidence type="ECO:0000256" key="7">
    <source>
        <dbReference type="ARBA" id="ARBA00039638"/>
    </source>
</evidence>
<dbReference type="InterPro" id="IPR000873">
    <property type="entry name" value="AMP-dep_synth/lig_dom"/>
</dbReference>
<keyword evidence="10" id="KW-0472">Membrane</keyword>
<feature type="transmembrane region" description="Helical" evidence="10">
    <location>
        <begin position="133"/>
        <end position="155"/>
    </location>
</feature>
<feature type="transmembrane region" description="Helical" evidence="10">
    <location>
        <begin position="431"/>
        <end position="452"/>
    </location>
</feature>
<feature type="transmembrane region" description="Helical" evidence="10">
    <location>
        <begin position="404"/>
        <end position="425"/>
    </location>
</feature>
<feature type="transmembrane region" description="Helical" evidence="10">
    <location>
        <begin position="93"/>
        <end position="121"/>
    </location>
</feature>
<feature type="transmembrane region" description="Helical" evidence="10">
    <location>
        <begin position="162"/>
        <end position="181"/>
    </location>
</feature>
<organism evidence="12 13">
    <name type="scientific">Clarias magur</name>
    <name type="common">Asian catfish</name>
    <name type="synonym">Macropteronotus magur</name>
    <dbReference type="NCBI Taxonomy" id="1594786"/>
    <lineage>
        <taxon>Eukaryota</taxon>
        <taxon>Metazoa</taxon>
        <taxon>Chordata</taxon>
        <taxon>Craniata</taxon>
        <taxon>Vertebrata</taxon>
        <taxon>Euteleostomi</taxon>
        <taxon>Actinopterygii</taxon>
        <taxon>Neopterygii</taxon>
        <taxon>Teleostei</taxon>
        <taxon>Ostariophysi</taxon>
        <taxon>Siluriformes</taxon>
        <taxon>Clariidae</taxon>
        <taxon>Clarias</taxon>
    </lineage>
</organism>
<comment type="subcellular location">
    <subcellularLocation>
        <location evidence="1">Membrane</location>
        <topology evidence="1">Multi-pass membrane protein</topology>
    </subcellularLocation>
</comment>
<feature type="transmembrane region" description="Helical" evidence="10">
    <location>
        <begin position="187"/>
        <end position="207"/>
    </location>
</feature>
<dbReference type="InterPro" id="IPR045851">
    <property type="entry name" value="AMP-bd_C_sf"/>
</dbReference>
<evidence type="ECO:0000256" key="9">
    <source>
        <dbReference type="ARBA" id="ARBA00048277"/>
    </source>
</evidence>
<evidence type="ECO:0000256" key="6">
    <source>
        <dbReference type="ARBA" id="ARBA00039009"/>
    </source>
</evidence>
<dbReference type="Pfam" id="PF07690">
    <property type="entry name" value="MFS_1"/>
    <property type="match status" value="1"/>
</dbReference>
<comment type="catalytic activity">
    <reaction evidence="9">
        <text>a medium-chain fatty acid + ATP + CoA = a medium-chain fatty acyl-CoA + AMP + diphosphate</text>
        <dbReference type="Rhea" id="RHEA:48340"/>
        <dbReference type="ChEBI" id="CHEBI:30616"/>
        <dbReference type="ChEBI" id="CHEBI:33019"/>
        <dbReference type="ChEBI" id="CHEBI:57287"/>
        <dbReference type="ChEBI" id="CHEBI:59558"/>
        <dbReference type="ChEBI" id="CHEBI:90546"/>
        <dbReference type="ChEBI" id="CHEBI:456215"/>
        <dbReference type="EC" id="6.2.1.2"/>
    </reaction>
</comment>
<keyword evidence="13" id="KW-1185">Reference proteome</keyword>
<dbReference type="InterPro" id="IPR020845">
    <property type="entry name" value="AMP-binding_CS"/>
</dbReference>
<protein>
    <recommendedName>
        <fullName evidence="7">Medium-chain acyl-CoA ligase ACSF2, mitochondrial</fullName>
        <ecNumber evidence="6">6.2.1.2</ecNumber>
    </recommendedName>
</protein>
<dbReference type="Pfam" id="PF00501">
    <property type="entry name" value="AMP-binding"/>
    <property type="match status" value="1"/>
</dbReference>
<dbReference type="InterPro" id="IPR011701">
    <property type="entry name" value="MFS"/>
</dbReference>
<dbReference type="Proteomes" id="UP000727407">
    <property type="component" value="Unassembled WGS sequence"/>
</dbReference>
<proteinExistence type="inferred from homology"/>
<dbReference type="GO" id="GO:0031956">
    <property type="term" value="F:medium-chain fatty acid-CoA ligase activity"/>
    <property type="evidence" value="ECO:0007669"/>
    <property type="project" value="UniProtKB-EC"/>
</dbReference>
<accession>A0A8J4X4T5</accession>
<dbReference type="FunFam" id="3.30.300.30:FF:000008">
    <property type="entry name" value="2,3-dihydroxybenzoate-AMP ligase"/>
    <property type="match status" value="1"/>
</dbReference>
<dbReference type="PROSITE" id="PS00455">
    <property type="entry name" value="AMP_BINDING"/>
    <property type="match status" value="1"/>
</dbReference>
<evidence type="ECO:0000256" key="10">
    <source>
        <dbReference type="SAM" id="Phobius"/>
    </source>
</evidence>
<name>A0A8J4X4T5_CLAMG</name>
<dbReference type="OrthoDB" id="10253115at2759"/>
<keyword evidence="3" id="KW-0436">Ligase</keyword>
<keyword evidence="4" id="KW-0443">Lipid metabolism</keyword>
<feature type="transmembrane region" description="Helical" evidence="10">
    <location>
        <begin position="464"/>
        <end position="483"/>
    </location>
</feature>
<dbReference type="InterPro" id="IPR036259">
    <property type="entry name" value="MFS_trans_sf"/>
</dbReference>
<dbReference type="EC" id="6.2.1.2" evidence="6"/>
<evidence type="ECO:0000256" key="5">
    <source>
        <dbReference type="ARBA" id="ARBA00037247"/>
    </source>
</evidence>
<comment type="catalytic activity">
    <reaction evidence="8">
        <text>octanoate + ATP + CoA = octanoyl-CoA + AMP + diphosphate</text>
        <dbReference type="Rhea" id="RHEA:33631"/>
        <dbReference type="ChEBI" id="CHEBI:25646"/>
        <dbReference type="ChEBI" id="CHEBI:30616"/>
        <dbReference type="ChEBI" id="CHEBI:33019"/>
        <dbReference type="ChEBI" id="CHEBI:57287"/>
        <dbReference type="ChEBI" id="CHEBI:57386"/>
        <dbReference type="ChEBI" id="CHEBI:456215"/>
    </reaction>
</comment>
<evidence type="ECO:0000256" key="8">
    <source>
        <dbReference type="ARBA" id="ARBA00047319"/>
    </source>
</evidence>
<dbReference type="Gene3D" id="3.30.300.30">
    <property type="match status" value="1"/>
</dbReference>
<comment type="caution">
    <text evidence="12">The sequence shown here is derived from an EMBL/GenBank/DDBJ whole genome shotgun (WGS) entry which is preliminary data.</text>
</comment>
<dbReference type="Pfam" id="PF13193">
    <property type="entry name" value="AMP-binding_C"/>
    <property type="match status" value="1"/>
</dbReference>
<dbReference type="PROSITE" id="PS50850">
    <property type="entry name" value="MFS"/>
    <property type="match status" value="1"/>
</dbReference>
<evidence type="ECO:0000256" key="3">
    <source>
        <dbReference type="ARBA" id="ARBA00022598"/>
    </source>
</evidence>
<dbReference type="EMBL" id="QNUK01000103">
    <property type="protein sequence ID" value="KAF5901831.1"/>
    <property type="molecule type" value="Genomic_DNA"/>
</dbReference>
<dbReference type="Gene3D" id="3.40.50.980">
    <property type="match status" value="2"/>
</dbReference>
<comment type="similarity">
    <text evidence="2">Belongs to the ATP-dependent AMP-binding enzyme family.</text>
</comment>
<dbReference type="AlphaFoldDB" id="A0A8J4X4T5"/>
<evidence type="ECO:0000259" key="11">
    <source>
        <dbReference type="PROSITE" id="PS50850"/>
    </source>
</evidence>
<feature type="transmembrane region" description="Helical" evidence="10">
    <location>
        <begin position="369"/>
        <end position="392"/>
    </location>
</feature>
<keyword evidence="10" id="KW-1133">Transmembrane helix</keyword>
<comment type="function">
    <text evidence="5">Acyl-CoA synthases catalyze the initial reaction in fatty acid metabolism, by forming a thioester with CoA. Has some preference toward medium-chain substrates. Plays a role in adipocyte differentiation.</text>
</comment>
<dbReference type="InterPro" id="IPR025110">
    <property type="entry name" value="AMP-bd_C"/>
</dbReference>
<dbReference type="GO" id="GO:0006631">
    <property type="term" value="P:fatty acid metabolic process"/>
    <property type="evidence" value="ECO:0007669"/>
    <property type="project" value="TreeGrafter"/>
</dbReference>
<dbReference type="SUPFAM" id="SSF103473">
    <property type="entry name" value="MFS general substrate transporter"/>
    <property type="match status" value="1"/>
</dbReference>
<evidence type="ECO:0000313" key="12">
    <source>
        <dbReference type="EMBL" id="KAF5901831.1"/>
    </source>
</evidence>
<dbReference type="InterPro" id="IPR020846">
    <property type="entry name" value="MFS_dom"/>
</dbReference>
<evidence type="ECO:0000256" key="1">
    <source>
        <dbReference type="ARBA" id="ARBA00004141"/>
    </source>
</evidence>
<feature type="transmembrane region" description="Helical" evidence="10">
    <location>
        <begin position="252"/>
        <end position="273"/>
    </location>
</feature>
<feature type="domain" description="Major facilitator superfamily (MFS) profile" evidence="11">
    <location>
        <begin position="96"/>
        <end position="522"/>
    </location>
</feature>
<dbReference type="FunFam" id="1.20.1250.20:FF:000337">
    <property type="entry name" value="Solute carrier family 16 member 5"/>
    <property type="match status" value="1"/>
</dbReference>
<evidence type="ECO:0000256" key="2">
    <source>
        <dbReference type="ARBA" id="ARBA00006432"/>
    </source>
</evidence>
<dbReference type="PANTHER" id="PTHR43201">
    <property type="entry name" value="ACYL-COA SYNTHETASE"/>
    <property type="match status" value="1"/>
</dbReference>
<dbReference type="GO" id="GO:0022857">
    <property type="term" value="F:transmembrane transporter activity"/>
    <property type="evidence" value="ECO:0007669"/>
    <property type="project" value="InterPro"/>
</dbReference>
<gene>
    <name evidence="12" type="primary">acsf2</name>
    <name evidence="12" type="ORF">DAT39_008437</name>
</gene>
<dbReference type="PANTHER" id="PTHR43201:SF5">
    <property type="entry name" value="MEDIUM-CHAIN ACYL-COA LIGASE ACSF2, MITOCHONDRIAL"/>
    <property type="match status" value="1"/>
</dbReference>
<dbReference type="GO" id="GO:0016020">
    <property type="term" value="C:membrane"/>
    <property type="evidence" value="ECO:0007669"/>
    <property type="project" value="UniProtKB-SubCell"/>
</dbReference>
<feature type="transmembrane region" description="Helical" evidence="10">
    <location>
        <begin position="335"/>
        <end position="357"/>
    </location>
</feature>
<keyword evidence="10" id="KW-0812">Transmembrane</keyword>
<evidence type="ECO:0000313" key="13">
    <source>
        <dbReference type="Proteomes" id="UP000727407"/>
    </source>
</evidence>
<dbReference type="Gene3D" id="1.20.1250.20">
    <property type="entry name" value="MFS general substrate transporter like domains"/>
    <property type="match status" value="1"/>
</dbReference>
<dbReference type="Gene3D" id="2.30.38.10">
    <property type="entry name" value="Luciferase, Domain 3"/>
    <property type="match status" value="1"/>
</dbReference>
<feature type="transmembrane region" description="Helical" evidence="10">
    <location>
        <begin position="219"/>
        <end position="240"/>
    </location>
</feature>